<organism evidence="1 2">
    <name type="scientific">Winogradskyella maritima</name>
    <dbReference type="NCBI Taxonomy" id="1517766"/>
    <lineage>
        <taxon>Bacteria</taxon>
        <taxon>Pseudomonadati</taxon>
        <taxon>Bacteroidota</taxon>
        <taxon>Flavobacteriia</taxon>
        <taxon>Flavobacteriales</taxon>
        <taxon>Flavobacteriaceae</taxon>
        <taxon>Winogradskyella</taxon>
    </lineage>
</organism>
<keyword evidence="1" id="KW-0482">Metalloprotease</keyword>
<dbReference type="Pfam" id="PF12388">
    <property type="entry name" value="Peptidase_M57"/>
    <property type="match status" value="1"/>
</dbReference>
<name>A0ABV8ALV4_9FLAO</name>
<proteinExistence type="predicted"/>
<dbReference type="SUPFAM" id="SSF55486">
    <property type="entry name" value="Metalloproteases ('zincins'), catalytic domain"/>
    <property type="match status" value="1"/>
</dbReference>
<dbReference type="InterPro" id="IPR024653">
    <property type="entry name" value="Peptidase_M10/M27/M57"/>
</dbReference>
<keyword evidence="2" id="KW-1185">Reference proteome</keyword>
<dbReference type="GO" id="GO:0008237">
    <property type="term" value="F:metallopeptidase activity"/>
    <property type="evidence" value="ECO:0007669"/>
    <property type="project" value="UniProtKB-KW"/>
</dbReference>
<comment type="caution">
    <text evidence="1">The sequence shown here is derived from an EMBL/GenBank/DDBJ whole genome shotgun (WGS) entry which is preliminary data.</text>
</comment>
<accession>A0ABV8ALV4</accession>
<dbReference type="InterPro" id="IPR024079">
    <property type="entry name" value="MetalloPept_cat_dom_sf"/>
</dbReference>
<keyword evidence="1" id="KW-0378">Hydrolase</keyword>
<keyword evidence="1" id="KW-0645">Protease</keyword>
<reference evidence="2" key="1">
    <citation type="journal article" date="2019" name="Int. J. Syst. Evol. Microbiol.">
        <title>The Global Catalogue of Microorganisms (GCM) 10K type strain sequencing project: providing services to taxonomists for standard genome sequencing and annotation.</title>
        <authorList>
            <consortium name="The Broad Institute Genomics Platform"/>
            <consortium name="The Broad Institute Genome Sequencing Center for Infectious Disease"/>
            <person name="Wu L."/>
            <person name="Ma J."/>
        </authorList>
    </citation>
    <scope>NUCLEOTIDE SEQUENCE [LARGE SCALE GENOMIC DNA]</scope>
    <source>
        <strain evidence="2">CECT 8979</strain>
    </source>
</reference>
<gene>
    <name evidence="1" type="ORF">ACFOSX_14005</name>
</gene>
<protein>
    <submittedName>
        <fullName evidence="1">M57 family metalloprotease</fullName>
    </submittedName>
</protein>
<dbReference type="Proteomes" id="UP001595812">
    <property type="component" value="Unassembled WGS sequence"/>
</dbReference>
<dbReference type="EMBL" id="JBHSAT010000023">
    <property type="protein sequence ID" value="MFC3878349.1"/>
    <property type="molecule type" value="Genomic_DNA"/>
</dbReference>
<sequence length="296" mass="32570">MTTALCGVLITSCEKDETQNQADLALEQEDVFVEPNETRNGQPFSGTAMSQDEKVPEDIINYVKDMEMNSDYVEYKDFYFPDGTSEKRIFLEDDISITEEELRGYMSQIAGRQYATNNLVSQGRNISIIGYTGGGGFGLSSKERTALQWAVNNYNRLSGVSISFTLTYGTNYQNKDMVVYHNPNESGAGGSAGFPTSSGLPHKFVQIYGLNNYDTNVVEHVITHEIGHSVGFRHTDWFSRQSCGQNVNEGSGGVGANHVSGTPTGYDSTSVMLACFSSNEDGEFNGKDITALRNMY</sequence>
<dbReference type="Gene3D" id="3.40.390.10">
    <property type="entry name" value="Collagenase (Catalytic Domain)"/>
    <property type="match status" value="1"/>
</dbReference>
<evidence type="ECO:0000313" key="1">
    <source>
        <dbReference type="EMBL" id="MFC3878349.1"/>
    </source>
</evidence>
<evidence type="ECO:0000313" key="2">
    <source>
        <dbReference type="Proteomes" id="UP001595812"/>
    </source>
</evidence>